<dbReference type="PANTHER" id="PTHR34822:SF1">
    <property type="entry name" value="GRPB FAMILY PROTEIN"/>
    <property type="match status" value="1"/>
</dbReference>
<sequence length="231" mass="26285">MICPAIEDGFAVQKKTVNKVLAVFSGLNREKKMMPTWALNKITIFEDGDPNENPWVTGEPKAEAIEVQAYDASWPVLYQRLSQEILHALGNKALAIAHVGSTAVLGLPAKPVIDIDVLVADPEQEENYVPALNTLGYELSIRERSWYQHRMLRQERPRVNLHVFGPDCPEHIRHILFRDWLSTHPDDLQCYAQAKMQAKEGADNVRDYNQRKQAVVRGVYQKIFQSQGLLN</sequence>
<dbReference type="EMBL" id="BMZN01000002">
    <property type="protein sequence ID" value="GHC41857.1"/>
    <property type="molecule type" value="Genomic_DNA"/>
</dbReference>
<reference evidence="2" key="1">
    <citation type="journal article" date="2019" name="Int. J. Syst. Evol. Microbiol.">
        <title>The Global Catalogue of Microorganisms (GCM) 10K type strain sequencing project: providing services to taxonomists for standard genome sequencing and annotation.</title>
        <authorList>
            <consortium name="The Broad Institute Genomics Platform"/>
            <consortium name="The Broad Institute Genome Sequencing Center for Infectious Disease"/>
            <person name="Wu L."/>
            <person name="Ma J."/>
        </authorList>
    </citation>
    <scope>NUCLEOTIDE SEQUENCE [LARGE SCALE GENOMIC DNA]</scope>
    <source>
        <strain evidence="2">KCTC 42083</strain>
    </source>
</reference>
<evidence type="ECO:0000313" key="2">
    <source>
        <dbReference type="Proteomes" id="UP000608923"/>
    </source>
</evidence>
<dbReference type="Proteomes" id="UP000608923">
    <property type="component" value="Unassembled WGS sequence"/>
</dbReference>
<comment type="caution">
    <text evidence="1">The sequence shown here is derived from an EMBL/GenBank/DDBJ whole genome shotgun (WGS) entry which is preliminary data.</text>
</comment>
<protein>
    <recommendedName>
        <fullName evidence="3">GrpB family protein</fullName>
    </recommendedName>
</protein>
<dbReference type="InterPro" id="IPR043519">
    <property type="entry name" value="NT_sf"/>
</dbReference>
<gene>
    <name evidence="1" type="ORF">GCM10010096_10560</name>
</gene>
<evidence type="ECO:0008006" key="3">
    <source>
        <dbReference type="Google" id="ProtNLM"/>
    </source>
</evidence>
<keyword evidence="2" id="KW-1185">Reference proteome</keyword>
<proteinExistence type="predicted"/>
<dbReference type="Gene3D" id="3.30.460.10">
    <property type="entry name" value="Beta Polymerase, domain 2"/>
    <property type="match status" value="1"/>
</dbReference>
<dbReference type="SUPFAM" id="SSF81301">
    <property type="entry name" value="Nucleotidyltransferase"/>
    <property type="match status" value="1"/>
</dbReference>
<name>A0A8H9IG76_9BURK</name>
<dbReference type="Pfam" id="PF04229">
    <property type="entry name" value="GrpB"/>
    <property type="match status" value="1"/>
</dbReference>
<organism evidence="1 2">
    <name type="scientific">Alcaligenes pakistanensis</name>
    <dbReference type="NCBI Taxonomy" id="1482717"/>
    <lineage>
        <taxon>Bacteria</taxon>
        <taxon>Pseudomonadati</taxon>
        <taxon>Pseudomonadota</taxon>
        <taxon>Betaproteobacteria</taxon>
        <taxon>Burkholderiales</taxon>
        <taxon>Alcaligenaceae</taxon>
        <taxon>Alcaligenes</taxon>
    </lineage>
</organism>
<dbReference type="AlphaFoldDB" id="A0A8H9IG76"/>
<accession>A0A8H9IG76</accession>
<dbReference type="InterPro" id="IPR007344">
    <property type="entry name" value="GrpB/CoaE"/>
</dbReference>
<dbReference type="PANTHER" id="PTHR34822">
    <property type="entry name" value="GRPB DOMAIN PROTEIN (AFU_ORTHOLOGUE AFUA_1G01530)"/>
    <property type="match status" value="1"/>
</dbReference>
<evidence type="ECO:0000313" key="1">
    <source>
        <dbReference type="EMBL" id="GHC41857.1"/>
    </source>
</evidence>